<dbReference type="Pfam" id="PF01936">
    <property type="entry name" value="NYN"/>
    <property type="match status" value="1"/>
</dbReference>
<name>A0A9W9S0Y9_9EURO</name>
<dbReference type="CDD" id="cd11297">
    <property type="entry name" value="PIN_LabA-like_N_1"/>
    <property type="match status" value="1"/>
</dbReference>
<dbReference type="RefSeq" id="XP_056554057.1">
    <property type="nucleotide sequence ID" value="XM_056701994.1"/>
</dbReference>
<dbReference type="PANTHER" id="PTHR35811">
    <property type="entry name" value="SLR1870 PROTEIN"/>
    <property type="match status" value="1"/>
</dbReference>
<protein>
    <recommendedName>
        <fullName evidence="2">HTH OST-type domain-containing protein</fullName>
    </recommendedName>
</protein>
<sequence length="259" mass="28916">MAGSTTQKLAVLIDADNAQPSMARLLLAEVAKYGTAHVKRAYGNWTSTNLSGWKEELLRRSIQPIQQFAYTHGKNATDSAMIIDAMDLLYLGHFDGFCLVSSDSDFTRLAARIRESGLIVYGFGEHKTPEPFVAACDKFIYVENLVYNKELVPHPGRIMMPKNHVPVRHAKADVSFINLLHTTVETASDDDGWAELSNIGNLLTKKHPDFDSRSYGYSKISDLVSALPQFDVIRYPPREGKPNGIYIRDKLRKPKNSSG</sequence>
<evidence type="ECO:0000313" key="4">
    <source>
        <dbReference type="Proteomes" id="UP001147782"/>
    </source>
</evidence>
<accession>A0A9W9S0Y9</accession>
<dbReference type="PROSITE" id="PS51644">
    <property type="entry name" value="HTH_OST"/>
    <property type="match status" value="1"/>
</dbReference>
<dbReference type="EMBL" id="JAPZBS010000007">
    <property type="protein sequence ID" value="KAJ5369315.1"/>
    <property type="molecule type" value="Genomic_DNA"/>
</dbReference>
<gene>
    <name evidence="3" type="ORF">N7496_009075</name>
</gene>
<dbReference type="Gene3D" id="3.30.420.610">
    <property type="entry name" value="LOTUS domain-like"/>
    <property type="match status" value="1"/>
</dbReference>
<feature type="compositionally biased region" description="Basic residues" evidence="1">
    <location>
        <begin position="250"/>
        <end position="259"/>
    </location>
</feature>
<dbReference type="InterPro" id="IPR041966">
    <property type="entry name" value="LOTUS-like"/>
</dbReference>
<dbReference type="PANTHER" id="PTHR35811:SF1">
    <property type="entry name" value="HTH OST-TYPE DOMAIN-CONTAINING PROTEIN"/>
    <property type="match status" value="1"/>
</dbReference>
<proteinExistence type="predicted"/>
<dbReference type="GO" id="GO:0004540">
    <property type="term" value="F:RNA nuclease activity"/>
    <property type="evidence" value="ECO:0007669"/>
    <property type="project" value="InterPro"/>
</dbReference>
<evidence type="ECO:0000256" key="1">
    <source>
        <dbReference type="SAM" id="MobiDB-lite"/>
    </source>
</evidence>
<dbReference type="Gene3D" id="3.40.50.1010">
    <property type="entry name" value="5'-nuclease"/>
    <property type="match status" value="1"/>
</dbReference>
<dbReference type="AlphaFoldDB" id="A0A9W9S0Y9"/>
<dbReference type="CDD" id="cd10146">
    <property type="entry name" value="LabA_like_C"/>
    <property type="match status" value="1"/>
</dbReference>
<dbReference type="Pfam" id="PF12872">
    <property type="entry name" value="OST-HTH"/>
    <property type="match status" value="1"/>
</dbReference>
<feature type="domain" description="HTH OST-type" evidence="2">
    <location>
        <begin position="172"/>
        <end position="251"/>
    </location>
</feature>
<evidence type="ECO:0000313" key="3">
    <source>
        <dbReference type="EMBL" id="KAJ5369315.1"/>
    </source>
</evidence>
<dbReference type="InterPro" id="IPR025605">
    <property type="entry name" value="OST-HTH/LOTUS_dom"/>
</dbReference>
<reference evidence="3" key="1">
    <citation type="submission" date="2022-11" db="EMBL/GenBank/DDBJ databases">
        <authorList>
            <person name="Petersen C."/>
        </authorList>
    </citation>
    <scope>NUCLEOTIDE SEQUENCE</scope>
    <source>
        <strain evidence="3">IBT 29864</strain>
    </source>
</reference>
<organism evidence="3 4">
    <name type="scientific">Penicillium cataractarum</name>
    <dbReference type="NCBI Taxonomy" id="2100454"/>
    <lineage>
        <taxon>Eukaryota</taxon>
        <taxon>Fungi</taxon>
        <taxon>Dikarya</taxon>
        <taxon>Ascomycota</taxon>
        <taxon>Pezizomycotina</taxon>
        <taxon>Eurotiomycetes</taxon>
        <taxon>Eurotiomycetidae</taxon>
        <taxon>Eurotiales</taxon>
        <taxon>Aspergillaceae</taxon>
        <taxon>Penicillium</taxon>
    </lineage>
</organism>
<dbReference type="Proteomes" id="UP001147782">
    <property type="component" value="Unassembled WGS sequence"/>
</dbReference>
<dbReference type="GeneID" id="81441173"/>
<dbReference type="OrthoDB" id="5205629at2759"/>
<keyword evidence="4" id="KW-1185">Reference proteome</keyword>
<reference evidence="3" key="2">
    <citation type="journal article" date="2023" name="IMA Fungus">
        <title>Comparative genomic study of the Penicillium genus elucidates a diverse pangenome and 15 lateral gene transfer events.</title>
        <authorList>
            <person name="Petersen C."/>
            <person name="Sorensen T."/>
            <person name="Nielsen M.R."/>
            <person name="Sondergaard T.E."/>
            <person name="Sorensen J.L."/>
            <person name="Fitzpatrick D.A."/>
            <person name="Frisvad J.C."/>
            <person name="Nielsen K.L."/>
        </authorList>
    </citation>
    <scope>NUCLEOTIDE SEQUENCE</scope>
    <source>
        <strain evidence="3">IBT 29864</strain>
    </source>
</reference>
<feature type="region of interest" description="Disordered" evidence="1">
    <location>
        <begin position="240"/>
        <end position="259"/>
    </location>
</feature>
<dbReference type="InterPro" id="IPR021139">
    <property type="entry name" value="NYN"/>
</dbReference>
<comment type="caution">
    <text evidence="3">The sequence shown here is derived from an EMBL/GenBank/DDBJ whole genome shotgun (WGS) entry which is preliminary data.</text>
</comment>
<evidence type="ECO:0000259" key="2">
    <source>
        <dbReference type="PROSITE" id="PS51644"/>
    </source>
</evidence>